<dbReference type="PANTHER" id="PTHR10098">
    <property type="entry name" value="RAPSYN-RELATED"/>
    <property type="match status" value="1"/>
</dbReference>
<gene>
    <name evidence="2" type="ORF">GCM10010365_11160</name>
</gene>
<dbReference type="InterPro" id="IPR019734">
    <property type="entry name" value="TPR_rpt"/>
</dbReference>
<evidence type="ECO:0000313" key="3">
    <source>
        <dbReference type="Proteomes" id="UP000622166"/>
    </source>
</evidence>
<sequence>MSDRMSVKATGDARAQGPVGLINTGLVNGDVVLAPVRLTVSGYLHQVRRLAADRFEGREKELAAMAAFCTAPDEGVSTQGLWWRWLAPAWAGKTALMAQFVLNPPASTVVISFFITARLAGQNNRAAFCEVVQRQLYALLGEEEPAVTEYTRDEVLLHALERTAERCASHGQRLVLVVDGLDEDRGVDAEGGGHSIAALLPATPPHGARILVAGRPHPPIPSDVADGHPLRTDAINRPLERSSFAAAVRVEAENALDALLTRGGTACELLGLVAAAGGGLSNDDLAHLADTRPLRVRRTLAGVTGRLFRTSSGVWDRAQESYVLAHEEIQNAALELLAETELAAYRERIHAWADRYRSSGWPAGTPEYLLRGYPQLLRASSNGDRLVALASDPARHHRLWHTSGSNLDALTEISAAFEALRAHAGPGGPDVSKALVLAIRRDLLHHNSSNIPVHLVTAWALLGQTDRAINIALAYHDVHKQARALTSAACTLARSDKGSSAAALANTAVDASLAITDPGSRDRALGEAATAQALTGQYDRALQTARDIRNPDWGTGALIGIARAMSETGQQDEAARAATEAARVARSITAKRWQDRTLQEAAIVLAETGRLQQALDIANSLADHARRSEARASVTRAAVQRGWHEPVPGIPRVGHPDNPVRAIVEPATSAAPQESKQILDIARSIGDPSTRADMLAEAACAMATAGVYKPAAELAETAAATAHGIVAPLWRARAQSAVAEAMARVGAYEQAVEVACAISEAAWRDQSLSDVVQTVIAAGRCEQAREIARAIYSSTTRSRALAGVAHAMAKVGWHEEALIITESITAPRSQVEALGHIACALASCGQGDQAIEIARRMNTIGSRSGRLTEDRHLLAQAEREESSFIGPRVYSRPHIEAGPLADVALAIVETGRHEEALEIARSIGDGTAQARALGGIARAVAQAGQVEQALEICRSIGDGTEHGRALGGIARAVAQAGQVERALEICRSISGKKQLAQKARVSWGLAKVSAEAVSGVGCAIAEAGQVEQALEIARSIPQTDMQIAALSAIGHVAAELGWHEDALAIYAEVLSTSPHNDLVLRTHLLIDTATAMARGGQAEEALALVDEAVRITRTIVKRGSRPGPLIDIARAMAQAGHHQKALEIAHAIPNAATRIRTLAGIASVNGRSAEGRSMLAEVLQTSPWLVSCDALPLLAPEAVAAAAHCLREQAV</sequence>
<feature type="repeat" description="TPR" evidence="1">
    <location>
        <begin position="1043"/>
        <end position="1076"/>
    </location>
</feature>
<evidence type="ECO:0008006" key="4">
    <source>
        <dbReference type="Google" id="ProtNLM"/>
    </source>
</evidence>
<dbReference type="RefSeq" id="WP_189855742.1">
    <property type="nucleotide sequence ID" value="NZ_BMVW01000001.1"/>
</dbReference>
<dbReference type="EMBL" id="BMVW01000001">
    <property type="protein sequence ID" value="GGY94235.1"/>
    <property type="molecule type" value="Genomic_DNA"/>
</dbReference>
<dbReference type="SUPFAM" id="SSF48452">
    <property type="entry name" value="TPR-like"/>
    <property type="match status" value="3"/>
</dbReference>
<organism evidence="2 3">
    <name type="scientific">Streptomyces poonensis</name>
    <dbReference type="NCBI Taxonomy" id="68255"/>
    <lineage>
        <taxon>Bacteria</taxon>
        <taxon>Bacillati</taxon>
        <taxon>Actinomycetota</taxon>
        <taxon>Actinomycetes</taxon>
        <taxon>Kitasatosporales</taxon>
        <taxon>Streptomycetaceae</taxon>
        <taxon>Streptomyces</taxon>
    </lineage>
</organism>
<dbReference type="AlphaFoldDB" id="A0A918UDR9"/>
<reference evidence="2" key="1">
    <citation type="journal article" date="2014" name="Int. J. Syst. Evol. Microbiol.">
        <title>Complete genome sequence of Corynebacterium casei LMG S-19264T (=DSM 44701T), isolated from a smear-ripened cheese.</title>
        <authorList>
            <consortium name="US DOE Joint Genome Institute (JGI-PGF)"/>
            <person name="Walter F."/>
            <person name="Albersmeier A."/>
            <person name="Kalinowski J."/>
            <person name="Ruckert C."/>
        </authorList>
    </citation>
    <scope>NUCLEOTIDE SEQUENCE</scope>
    <source>
        <strain evidence="2">JCM 4815</strain>
    </source>
</reference>
<protein>
    <recommendedName>
        <fullName evidence="4">Tetratricopeptide repeat protein</fullName>
    </recommendedName>
</protein>
<proteinExistence type="predicted"/>
<dbReference type="Gene3D" id="1.25.40.10">
    <property type="entry name" value="Tetratricopeptide repeat domain"/>
    <property type="match status" value="5"/>
</dbReference>
<dbReference type="InterPro" id="IPR011990">
    <property type="entry name" value="TPR-like_helical_dom_sf"/>
</dbReference>
<comment type="caution">
    <text evidence="2">The sequence shown here is derived from an EMBL/GenBank/DDBJ whole genome shotgun (WGS) entry which is preliminary data.</text>
</comment>
<evidence type="ECO:0000256" key="1">
    <source>
        <dbReference type="PROSITE-ProRule" id="PRU00339"/>
    </source>
</evidence>
<name>A0A918UDR9_9ACTN</name>
<evidence type="ECO:0000313" key="2">
    <source>
        <dbReference type="EMBL" id="GGY94235.1"/>
    </source>
</evidence>
<keyword evidence="1" id="KW-0802">TPR repeat</keyword>
<dbReference type="Proteomes" id="UP000622166">
    <property type="component" value="Unassembled WGS sequence"/>
</dbReference>
<dbReference type="PROSITE" id="PS50005">
    <property type="entry name" value="TPR"/>
    <property type="match status" value="1"/>
</dbReference>
<reference evidence="2" key="2">
    <citation type="submission" date="2020-09" db="EMBL/GenBank/DDBJ databases">
        <authorList>
            <person name="Sun Q."/>
            <person name="Ohkuma M."/>
        </authorList>
    </citation>
    <scope>NUCLEOTIDE SEQUENCE</scope>
    <source>
        <strain evidence="2">JCM 4815</strain>
    </source>
</reference>
<accession>A0A918UDR9</accession>
<keyword evidence="3" id="KW-1185">Reference proteome</keyword>